<feature type="non-terminal residue" evidence="1">
    <location>
        <position position="1"/>
    </location>
</feature>
<organism evidence="1 2">
    <name type="scientific">Plakobranchus ocellatus</name>
    <dbReference type="NCBI Taxonomy" id="259542"/>
    <lineage>
        <taxon>Eukaryota</taxon>
        <taxon>Metazoa</taxon>
        <taxon>Spiralia</taxon>
        <taxon>Lophotrochozoa</taxon>
        <taxon>Mollusca</taxon>
        <taxon>Gastropoda</taxon>
        <taxon>Heterobranchia</taxon>
        <taxon>Euthyneura</taxon>
        <taxon>Panpulmonata</taxon>
        <taxon>Sacoglossa</taxon>
        <taxon>Placobranchoidea</taxon>
        <taxon>Plakobranchidae</taxon>
        <taxon>Plakobranchus</taxon>
    </lineage>
</organism>
<dbReference type="AlphaFoldDB" id="A0AAV4CUS5"/>
<keyword evidence="2" id="KW-1185">Reference proteome</keyword>
<proteinExistence type="predicted"/>
<name>A0AAV4CUS5_9GAST</name>
<sequence length="164" mass="18215">KYNPQSPVKSDGISSVVEYKCFRSDEYQTQQEKDLQRWRKLSVNTGILTKIREINQLRGLLSREQLSRFTEREAIQKVLSPPSGRTHHCLPQPTSSAAKSFHTKSACFFHSSNTPGMAAGPVDAKNLKLLGGKLFIGKGSRSTKATESIPRSALILQTIGKFPI</sequence>
<comment type="caution">
    <text evidence="1">The sequence shown here is derived from an EMBL/GenBank/DDBJ whole genome shotgun (WGS) entry which is preliminary data.</text>
</comment>
<dbReference type="Proteomes" id="UP000735302">
    <property type="component" value="Unassembled WGS sequence"/>
</dbReference>
<evidence type="ECO:0000313" key="1">
    <source>
        <dbReference type="EMBL" id="GFO35659.1"/>
    </source>
</evidence>
<gene>
    <name evidence="1" type="ORF">PoB_006216400</name>
</gene>
<evidence type="ECO:0000313" key="2">
    <source>
        <dbReference type="Proteomes" id="UP000735302"/>
    </source>
</evidence>
<accession>A0AAV4CUS5</accession>
<reference evidence="1 2" key="1">
    <citation type="journal article" date="2021" name="Elife">
        <title>Chloroplast acquisition without the gene transfer in kleptoplastic sea slugs, Plakobranchus ocellatus.</title>
        <authorList>
            <person name="Maeda T."/>
            <person name="Takahashi S."/>
            <person name="Yoshida T."/>
            <person name="Shimamura S."/>
            <person name="Takaki Y."/>
            <person name="Nagai Y."/>
            <person name="Toyoda A."/>
            <person name="Suzuki Y."/>
            <person name="Arimoto A."/>
            <person name="Ishii H."/>
            <person name="Satoh N."/>
            <person name="Nishiyama T."/>
            <person name="Hasebe M."/>
            <person name="Maruyama T."/>
            <person name="Minagawa J."/>
            <person name="Obokata J."/>
            <person name="Shigenobu S."/>
        </authorList>
    </citation>
    <scope>NUCLEOTIDE SEQUENCE [LARGE SCALE GENOMIC DNA]</scope>
</reference>
<protein>
    <submittedName>
        <fullName evidence="1">Uncharacterized protein</fullName>
    </submittedName>
</protein>
<dbReference type="EMBL" id="BLXT01007000">
    <property type="protein sequence ID" value="GFO35659.1"/>
    <property type="molecule type" value="Genomic_DNA"/>
</dbReference>